<dbReference type="Gene3D" id="3.40.50.720">
    <property type="entry name" value="NAD(P)-binding Rossmann-like Domain"/>
    <property type="match status" value="1"/>
</dbReference>
<dbReference type="Pfam" id="PF02866">
    <property type="entry name" value="Ldh_1_C"/>
    <property type="match status" value="1"/>
</dbReference>
<evidence type="ECO:0000313" key="12">
    <source>
        <dbReference type="EMBL" id="VDL57664.1"/>
    </source>
</evidence>
<dbReference type="NCBIfam" id="NF000824">
    <property type="entry name" value="PRK00066.1"/>
    <property type="match status" value="1"/>
</dbReference>
<gene>
    <name evidence="12" type="ORF">HDID_LOCUS5346</name>
    <name evidence="13" type="ORF">WMSIL1_LOCUS4114</name>
</gene>
<dbReference type="InterPro" id="IPR018177">
    <property type="entry name" value="L-lactate_DH_AS"/>
</dbReference>
<dbReference type="WBParaSite" id="HDID_0000534801-mRNA-1">
    <property type="protein sequence ID" value="HDID_0000534801-mRNA-1"/>
    <property type="gene ID" value="HDID_0000534801"/>
</dbReference>
<organism evidence="16">
    <name type="scientific">Hymenolepis diminuta</name>
    <name type="common">Rat tapeworm</name>
    <dbReference type="NCBI Taxonomy" id="6216"/>
    <lineage>
        <taxon>Eukaryota</taxon>
        <taxon>Metazoa</taxon>
        <taxon>Spiralia</taxon>
        <taxon>Lophotrochozoa</taxon>
        <taxon>Platyhelminthes</taxon>
        <taxon>Cestoda</taxon>
        <taxon>Eucestoda</taxon>
        <taxon>Cyclophyllidea</taxon>
        <taxon>Hymenolepididae</taxon>
        <taxon>Hymenolepis</taxon>
    </lineage>
</organism>
<keyword evidence="5 8" id="KW-0520">NAD</keyword>
<feature type="binding site" evidence="8">
    <location>
        <position position="51"/>
    </location>
    <ligand>
        <name>NAD(+)</name>
        <dbReference type="ChEBI" id="CHEBI:57540"/>
    </ligand>
</feature>
<dbReference type="PANTHER" id="PTHR43128">
    <property type="entry name" value="L-2-HYDROXYCARBOXYLATE DEHYDROGENASE (NAD(P)(+))"/>
    <property type="match status" value="1"/>
</dbReference>
<evidence type="ECO:0000259" key="11">
    <source>
        <dbReference type="Pfam" id="PF02866"/>
    </source>
</evidence>
<dbReference type="InterPro" id="IPR001557">
    <property type="entry name" value="L-lactate/malate_DH"/>
</dbReference>
<protein>
    <recommendedName>
        <fullName evidence="3 9">L-lactate dehydrogenase</fullName>
        <ecNumber evidence="3 9">1.1.1.27</ecNumber>
    </recommendedName>
</protein>
<reference evidence="13 15" key="3">
    <citation type="submission" date="2019-07" db="EMBL/GenBank/DDBJ databases">
        <authorList>
            <person name="Jastrzebski P J."/>
            <person name="Paukszto L."/>
            <person name="Jastrzebski P J."/>
        </authorList>
    </citation>
    <scope>NUCLEOTIDE SEQUENCE [LARGE SCALE GENOMIC DNA]</scope>
    <source>
        <strain evidence="13 15">WMS-il1</strain>
    </source>
</reference>
<evidence type="ECO:0000313" key="13">
    <source>
        <dbReference type="EMBL" id="VUZ43353.1"/>
    </source>
</evidence>
<dbReference type="GO" id="GO:0004459">
    <property type="term" value="F:L-lactate dehydrogenase (NAD+) activity"/>
    <property type="evidence" value="ECO:0007669"/>
    <property type="project" value="UniProtKB-EC"/>
</dbReference>
<dbReference type="UniPathway" id="UPA00554">
    <property type="reaction ID" value="UER00611"/>
</dbReference>
<evidence type="ECO:0000256" key="5">
    <source>
        <dbReference type="ARBA" id="ARBA00023027"/>
    </source>
</evidence>
<accession>A0A0R3SK83</accession>
<reference evidence="16" key="1">
    <citation type="submission" date="2017-02" db="UniProtKB">
        <authorList>
            <consortium name="WormBaseParasite"/>
        </authorList>
    </citation>
    <scope>IDENTIFICATION</scope>
</reference>
<dbReference type="InterPro" id="IPR036291">
    <property type="entry name" value="NAD(P)-bd_dom_sf"/>
</dbReference>
<dbReference type="STRING" id="6216.A0A0R3SK83"/>
<evidence type="ECO:0000313" key="14">
    <source>
        <dbReference type="Proteomes" id="UP000274504"/>
    </source>
</evidence>
<evidence type="ECO:0000313" key="16">
    <source>
        <dbReference type="WBParaSite" id="HDID_0000534801-mRNA-1"/>
    </source>
</evidence>
<dbReference type="Proteomes" id="UP000274504">
    <property type="component" value="Unassembled WGS sequence"/>
</dbReference>
<comment type="similarity">
    <text evidence="2">Belongs to the LDH/MDH superfamily. LDH family.</text>
</comment>
<evidence type="ECO:0000256" key="4">
    <source>
        <dbReference type="ARBA" id="ARBA00023002"/>
    </source>
</evidence>
<evidence type="ECO:0000256" key="3">
    <source>
        <dbReference type="ARBA" id="ARBA00012967"/>
    </source>
</evidence>
<dbReference type="PROSITE" id="PS00064">
    <property type="entry name" value="L_LDH"/>
    <property type="match status" value="1"/>
</dbReference>
<dbReference type="NCBIfam" id="TIGR01771">
    <property type="entry name" value="L-LDH-NAD"/>
    <property type="match status" value="1"/>
</dbReference>
<dbReference type="EMBL" id="UYSG01002671">
    <property type="protein sequence ID" value="VDL57664.1"/>
    <property type="molecule type" value="Genomic_DNA"/>
</dbReference>
<keyword evidence="15" id="KW-1185">Reference proteome</keyword>
<keyword evidence="4 9" id="KW-0560">Oxidoreductase</keyword>
<evidence type="ECO:0000256" key="8">
    <source>
        <dbReference type="PIRSR" id="PIRSR000102-3"/>
    </source>
</evidence>
<feature type="active site" description="Proton acceptor" evidence="7">
    <location>
        <position position="192"/>
    </location>
</feature>
<dbReference type="SUPFAM" id="SSF56327">
    <property type="entry name" value="LDH C-terminal domain-like"/>
    <property type="match status" value="1"/>
</dbReference>
<dbReference type="OrthoDB" id="5405561at2759"/>
<dbReference type="InterPro" id="IPR011304">
    <property type="entry name" value="L-lactate_DH"/>
</dbReference>
<dbReference type="PRINTS" id="PR00086">
    <property type="entry name" value="LLDHDRGNASE"/>
</dbReference>
<dbReference type="Proteomes" id="UP000321570">
    <property type="component" value="Unassembled WGS sequence"/>
</dbReference>
<dbReference type="PANTHER" id="PTHR43128:SF16">
    <property type="entry name" value="L-LACTATE DEHYDROGENASE"/>
    <property type="match status" value="1"/>
</dbReference>
<dbReference type="EMBL" id="CABIJS010000111">
    <property type="protein sequence ID" value="VUZ43353.1"/>
    <property type="molecule type" value="Genomic_DNA"/>
</dbReference>
<dbReference type="Gene3D" id="3.90.110.10">
    <property type="entry name" value="Lactate dehydrogenase/glycoside hydrolase, family 4, C-terminal"/>
    <property type="match status" value="1"/>
</dbReference>
<dbReference type="EC" id="1.1.1.27" evidence="3 9"/>
<feature type="domain" description="Lactate/malate dehydrogenase N-terminal" evidence="10">
    <location>
        <begin position="20"/>
        <end position="159"/>
    </location>
</feature>
<dbReference type="Pfam" id="PF00056">
    <property type="entry name" value="Ldh_1_N"/>
    <property type="match status" value="1"/>
</dbReference>
<dbReference type="GO" id="GO:0005737">
    <property type="term" value="C:cytoplasm"/>
    <property type="evidence" value="ECO:0007669"/>
    <property type="project" value="InterPro"/>
</dbReference>
<dbReference type="AlphaFoldDB" id="A0A0R3SK83"/>
<feature type="binding site" evidence="8">
    <location>
        <begin position="135"/>
        <end position="137"/>
    </location>
    <ligand>
        <name>NAD(+)</name>
        <dbReference type="ChEBI" id="CHEBI:57540"/>
    </ligand>
</feature>
<feature type="binding site" evidence="8">
    <location>
        <position position="112"/>
    </location>
    <ligand>
        <name>NAD(+)</name>
        <dbReference type="ChEBI" id="CHEBI:57540"/>
    </ligand>
</feature>
<dbReference type="FunFam" id="3.40.50.720:FF:000018">
    <property type="entry name" value="Malate dehydrogenase"/>
    <property type="match status" value="1"/>
</dbReference>
<dbReference type="GO" id="GO:0006089">
    <property type="term" value="P:lactate metabolic process"/>
    <property type="evidence" value="ECO:0007669"/>
    <property type="project" value="TreeGrafter"/>
</dbReference>
<dbReference type="HAMAP" id="MF_00488">
    <property type="entry name" value="Lactate_dehydrog"/>
    <property type="match status" value="1"/>
</dbReference>
<evidence type="ECO:0000256" key="2">
    <source>
        <dbReference type="ARBA" id="ARBA00006054"/>
    </source>
</evidence>
<dbReference type="CDD" id="cd05293">
    <property type="entry name" value="LDH_1"/>
    <property type="match status" value="1"/>
</dbReference>
<evidence type="ECO:0000259" key="10">
    <source>
        <dbReference type="Pfam" id="PF00056"/>
    </source>
</evidence>
<evidence type="ECO:0000256" key="1">
    <source>
        <dbReference type="ARBA" id="ARBA00004843"/>
    </source>
</evidence>
<dbReference type="SUPFAM" id="SSF51735">
    <property type="entry name" value="NAD(P)-binding Rossmann-fold domains"/>
    <property type="match status" value="1"/>
</dbReference>
<dbReference type="PIRSF" id="PIRSF000102">
    <property type="entry name" value="Lac_mal_DH"/>
    <property type="match status" value="1"/>
</dbReference>
<evidence type="ECO:0000313" key="15">
    <source>
        <dbReference type="Proteomes" id="UP000321570"/>
    </source>
</evidence>
<evidence type="ECO:0000256" key="6">
    <source>
        <dbReference type="ARBA" id="ARBA00049258"/>
    </source>
</evidence>
<feature type="domain" description="Lactate/malate dehydrogenase C-terminal" evidence="11">
    <location>
        <begin position="162"/>
        <end position="325"/>
    </location>
</feature>
<proteinExistence type="inferred from homology"/>
<evidence type="ECO:0000256" key="9">
    <source>
        <dbReference type="RuleBase" id="RU000496"/>
    </source>
</evidence>
<comment type="catalytic activity">
    <reaction evidence="6 9">
        <text>(S)-lactate + NAD(+) = pyruvate + NADH + H(+)</text>
        <dbReference type="Rhea" id="RHEA:23444"/>
        <dbReference type="ChEBI" id="CHEBI:15361"/>
        <dbReference type="ChEBI" id="CHEBI:15378"/>
        <dbReference type="ChEBI" id="CHEBI:16651"/>
        <dbReference type="ChEBI" id="CHEBI:57540"/>
        <dbReference type="ChEBI" id="CHEBI:57945"/>
        <dbReference type="EC" id="1.1.1.27"/>
    </reaction>
</comment>
<feature type="binding site" evidence="8">
    <location>
        <begin position="26"/>
        <end position="31"/>
    </location>
    <ligand>
        <name>NAD(+)</name>
        <dbReference type="ChEBI" id="CHEBI:57540"/>
    </ligand>
</feature>
<comment type="pathway">
    <text evidence="1 9">Fermentation; pyruvate fermentation to lactate; (S)-lactate from pyruvate: step 1/1.</text>
</comment>
<sequence length="331" mass="35672">MAEASILVPLAPNVHTKPRTKVSIVGVGSVGMAIGFSIMTQGLANTLALVDYDENKCLGEVLDMQHGSQFLHTGNVIGGKDYSYTSHSDVVFIAAGARQAVGESRLNLIQRNVDIYKTIIPEVVKYSPDCVIVVVSNPVDVLTYVTWKLSGLPRNRVIGSGTMLDSARFRHMLGQKLELASSSIHGYIIGEHGDSSVAVWSRVSVGGVNLNTVYPKFAEEGDPNNFVAVHKDVIDSAYEIIRLKGYTSWAIGLCCANLCGALLNDRNVVIPLTTNVNGLYDIKDDVFLSMPCVVNSNGVTSVVNLRLTDAEKAKLHHSAKTLSETAAGIKW</sequence>
<dbReference type="InterPro" id="IPR022383">
    <property type="entry name" value="Lactate/malate_DH_C"/>
</dbReference>
<dbReference type="InterPro" id="IPR001236">
    <property type="entry name" value="Lactate/malate_DH_N"/>
</dbReference>
<name>A0A0R3SK83_HYMDI</name>
<dbReference type="InterPro" id="IPR015955">
    <property type="entry name" value="Lactate_DH/Glyco_Ohase_4_C"/>
</dbReference>
<reference evidence="12 14" key="2">
    <citation type="submission" date="2018-11" db="EMBL/GenBank/DDBJ databases">
        <authorList>
            <consortium name="Pathogen Informatics"/>
        </authorList>
    </citation>
    <scope>NUCLEOTIDE SEQUENCE [LARGE SCALE GENOMIC DNA]</scope>
</reference>
<evidence type="ECO:0000256" key="7">
    <source>
        <dbReference type="PIRSR" id="PIRSR000102-1"/>
    </source>
</evidence>